<dbReference type="Proteomes" id="UP000789901">
    <property type="component" value="Unassembled WGS sequence"/>
</dbReference>
<gene>
    <name evidence="1" type="ORF">GMARGA_LOCUS33627</name>
</gene>
<evidence type="ECO:0000313" key="2">
    <source>
        <dbReference type="Proteomes" id="UP000789901"/>
    </source>
</evidence>
<dbReference type="EMBL" id="CAJVQB010056511">
    <property type="protein sequence ID" value="CAG8837715.1"/>
    <property type="molecule type" value="Genomic_DNA"/>
</dbReference>
<dbReference type="Gene3D" id="2.130.10.10">
    <property type="entry name" value="YVTN repeat-like/Quinoprotein amine dehydrogenase"/>
    <property type="match status" value="1"/>
</dbReference>
<dbReference type="SUPFAM" id="SSF63829">
    <property type="entry name" value="Calcium-dependent phosphotriesterase"/>
    <property type="match status" value="1"/>
</dbReference>
<organism evidence="1 2">
    <name type="scientific">Gigaspora margarita</name>
    <dbReference type="NCBI Taxonomy" id="4874"/>
    <lineage>
        <taxon>Eukaryota</taxon>
        <taxon>Fungi</taxon>
        <taxon>Fungi incertae sedis</taxon>
        <taxon>Mucoromycota</taxon>
        <taxon>Glomeromycotina</taxon>
        <taxon>Glomeromycetes</taxon>
        <taxon>Diversisporales</taxon>
        <taxon>Gigasporaceae</taxon>
        <taxon>Gigaspora</taxon>
    </lineage>
</organism>
<proteinExistence type="predicted"/>
<name>A0ABN7WQE4_GIGMA</name>
<reference evidence="1 2" key="1">
    <citation type="submission" date="2021-06" db="EMBL/GenBank/DDBJ databases">
        <authorList>
            <person name="Kallberg Y."/>
            <person name="Tangrot J."/>
            <person name="Rosling A."/>
        </authorList>
    </citation>
    <scope>NUCLEOTIDE SEQUENCE [LARGE SCALE GENOMIC DNA]</scope>
    <source>
        <strain evidence="1 2">120-4 pot B 10/14</strain>
    </source>
</reference>
<keyword evidence="2" id="KW-1185">Reference proteome</keyword>
<comment type="caution">
    <text evidence="1">The sequence shown here is derived from an EMBL/GenBank/DDBJ whole genome shotgun (WGS) entry which is preliminary data.</text>
</comment>
<sequence>VTITPVNPVGLPRIVENKLPHAKQTHELVKQMASFQIANPNSTLHGLDLSTQYPGMVWLTLEGDNKLVLIDPGVASVTNTPKVIKEIDVPHPGKGPHYIGEYENDLWVSLKESYHVLRINHRYPTYYSLFKGVIHPIFVAQHPINKMFYSSEDTSSKIMKINPATGKTIQIDVAASAGTTPVGMISGPKGIWFTLLGSATAGTGTFGFIDQDDNIVYHKLKSPLGKDAALLHLKFDVAYKTNYKLYLLSSSIINPNALDMVIKVTFDEQWTTIKDEEAIVIPTQRCQAHRLLPTEFNVFATELTSSKILILYNMYQIMMMPCSPGSKLCFYCPVKAFCDLRVAAKKDNRINHGLTGVAFSNLRVCNEIGTK</sequence>
<feature type="non-terminal residue" evidence="1">
    <location>
        <position position="1"/>
    </location>
</feature>
<evidence type="ECO:0000313" key="1">
    <source>
        <dbReference type="EMBL" id="CAG8837715.1"/>
    </source>
</evidence>
<accession>A0ABN7WQE4</accession>
<protein>
    <submittedName>
        <fullName evidence="1">26347_t:CDS:1</fullName>
    </submittedName>
</protein>
<dbReference type="InterPro" id="IPR015943">
    <property type="entry name" value="WD40/YVTN_repeat-like_dom_sf"/>
</dbReference>
<feature type="non-terminal residue" evidence="1">
    <location>
        <position position="371"/>
    </location>
</feature>